<organism evidence="2 3">
    <name type="scientific">Prescottella soli</name>
    <dbReference type="NCBI Taxonomy" id="1543852"/>
    <lineage>
        <taxon>Bacteria</taxon>
        <taxon>Bacillati</taxon>
        <taxon>Actinomycetota</taxon>
        <taxon>Actinomycetes</taxon>
        <taxon>Mycobacteriales</taxon>
        <taxon>Nocardiaceae</taxon>
        <taxon>Prescottella</taxon>
    </lineage>
</organism>
<dbReference type="RefSeq" id="WP_348609953.1">
    <property type="nucleotide sequence ID" value="NZ_CP157276.1"/>
</dbReference>
<evidence type="ECO:0000313" key="3">
    <source>
        <dbReference type="Proteomes" id="UP001629744"/>
    </source>
</evidence>
<feature type="compositionally biased region" description="Basic and acidic residues" evidence="1">
    <location>
        <begin position="11"/>
        <end position="22"/>
    </location>
</feature>
<evidence type="ECO:0000256" key="1">
    <source>
        <dbReference type="SAM" id="MobiDB-lite"/>
    </source>
</evidence>
<dbReference type="EMBL" id="JBDLNU010000001">
    <property type="protein sequence ID" value="MFM1726691.1"/>
    <property type="molecule type" value="Genomic_DNA"/>
</dbReference>
<proteinExistence type="predicted"/>
<comment type="caution">
    <text evidence="2">The sequence shown here is derived from an EMBL/GenBank/DDBJ whole genome shotgun (WGS) entry which is preliminary data.</text>
</comment>
<feature type="region of interest" description="Disordered" evidence="1">
    <location>
        <begin position="1"/>
        <end position="22"/>
    </location>
</feature>
<accession>A0ABW9FM89</accession>
<name>A0ABW9FM89_9NOCA</name>
<protein>
    <submittedName>
        <fullName evidence="2">Uncharacterized protein</fullName>
    </submittedName>
</protein>
<reference evidence="2 3" key="1">
    <citation type="submission" date="2023-11" db="EMBL/GenBank/DDBJ databases">
        <authorList>
            <person name="Val-Calvo J."/>
            <person name="Scortti M."/>
            <person name="Vazquez-Boland J."/>
        </authorList>
    </citation>
    <scope>NUCLEOTIDE SEQUENCE [LARGE SCALE GENOMIC DNA]</scope>
    <source>
        <strain evidence="2 3">DSM 46662</strain>
    </source>
</reference>
<sequence length="47" mass="5109">MAMQRHPPAARHSDRSGDDLSSHDLALVIEALTGERLEPKSDTTSAH</sequence>
<dbReference type="Proteomes" id="UP001629744">
    <property type="component" value="Unassembled WGS sequence"/>
</dbReference>
<gene>
    <name evidence="2" type="ORF">ABEU19_000129</name>
</gene>
<keyword evidence="3" id="KW-1185">Reference proteome</keyword>
<evidence type="ECO:0000313" key="2">
    <source>
        <dbReference type="EMBL" id="MFM1726691.1"/>
    </source>
</evidence>